<keyword evidence="1" id="KW-0732">Signal</keyword>
<dbReference type="InterPro" id="IPR038063">
    <property type="entry name" value="Transpep_catalytic_dom"/>
</dbReference>
<feature type="chain" id="PRO_5024809529" evidence="1">
    <location>
        <begin position="21"/>
        <end position="268"/>
    </location>
</feature>
<feature type="signal peptide" evidence="1">
    <location>
        <begin position="1"/>
        <end position="20"/>
    </location>
</feature>
<evidence type="ECO:0000313" key="3">
    <source>
        <dbReference type="Proteomes" id="UP000326944"/>
    </source>
</evidence>
<keyword evidence="3" id="KW-1185">Reference proteome</keyword>
<dbReference type="OrthoDB" id="5334177at2"/>
<gene>
    <name evidence="2" type="ORF">FJR48_05385</name>
</gene>
<dbReference type="SUPFAM" id="SSF141523">
    <property type="entry name" value="L,D-transpeptidase catalytic domain-like"/>
    <property type="match status" value="1"/>
</dbReference>
<dbReference type="EMBL" id="CP043617">
    <property type="protein sequence ID" value="QFR49188.1"/>
    <property type="molecule type" value="Genomic_DNA"/>
</dbReference>
<sequence length="268" mass="31580">MLLKFIIATLLSSTFLQLFAYDLEEIKKDFYEKVILKSNIQDRDKKFKLSESYFENAKEYLLMEQDKFTYTQFVSLIDLSKQVLILTVWDECERDFFPIGFDFISSGDIDREIETKKGEDHYIKSPVGLFDIKSGWRSDGKFLEDNITRPYGEKGRFVFYFGKQNSVRYNSFDKDGNKIKDKKKWKLIKSKLNFAMHAHSGTQTFGRVQSHGCIRMSENLNRFLDNNFVFFAHLLNGTEWLHPYEPEPQNPKNHELAGKYVLVIDSVF</sequence>
<dbReference type="GO" id="GO:0009252">
    <property type="term" value="P:peptidoglycan biosynthetic process"/>
    <property type="evidence" value="ECO:0007669"/>
    <property type="project" value="UniProtKB-UniPathway"/>
</dbReference>
<proteinExistence type="predicted"/>
<organism evidence="2 3">
    <name type="scientific">Sulfurimonas lithotrophica</name>
    <dbReference type="NCBI Taxonomy" id="2590022"/>
    <lineage>
        <taxon>Bacteria</taxon>
        <taxon>Pseudomonadati</taxon>
        <taxon>Campylobacterota</taxon>
        <taxon>Epsilonproteobacteria</taxon>
        <taxon>Campylobacterales</taxon>
        <taxon>Sulfurimonadaceae</taxon>
        <taxon>Sulfurimonas</taxon>
    </lineage>
</organism>
<accession>A0A5P8P0F2</accession>
<dbReference type="RefSeq" id="WP_152307131.1">
    <property type="nucleotide sequence ID" value="NZ_CP043617.1"/>
</dbReference>
<protein>
    <submittedName>
        <fullName evidence="2">L,D-transpeptidase family protein</fullName>
    </submittedName>
</protein>
<dbReference type="UniPathway" id="UPA00219"/>
<evidence type="ECO:0000256" key="1">
    <source>
        <dbReference type="SAM" id="SignalP"/>
    </source>
</evidence>
<reference evidence="2 3" key="1">
    <citation type="submission" date="2019-09" db="EMBL/GenBank/DDBJ databases">
        <title>Sulfurimonas gotlandica sp. nov., a chemoautotrophic and psychrotolerant epsilonproteobacterium isolated from a pelagic redoxcline, and an emended description of the genus Sulfurimonas.</title>
        <authorList>
            <person name="Wang S."/>
            <person name="Jiang L."/>
            <person name="Shao S."/>
        </authorList>
    </citation>
    <scope>NUCLEOTIDE SEQUENCE [LARGE SCALE GENOMIC DNA]</scope>
    <source>
        <strain evidence="2 3">GYSZ_1</strain>
    </source>
</reference>
<dbReference type="AlphaFoldDB" id="A0A5P8P0F2"/>
<dbReference type="Gene3D" id="2.40.440.10">
    <property type="entry name" value="L,D-transpeptidase catalytic domain-like"/>
    <property type="match status" value="1"/>
</dbReference>
<dbReference type="Proteomes" id="UP000326944">
    <property type="component" value="Chromosome"/>
</dbReference>
<name>A0A5P8P0F2_9BACT</name>
<evidence type="ECO:0000313" key="2">
    <source>
        <dbReference type="EMBL" id="QFR49188.1"/>
    </source>
</evidence>
<dbReference type="KEGG" id="sulg:FJR48_05385"/>